<proteinExistence type="predicted"/>
<accession>A0A2P2QID4</accession>
<sequence>MAILNKSYIGNHYNIQDNS</sequence>
<reference evidence="1" key="1">
    <citation type="submission" date="2018-02" db="EMBL/GenBank/DDBJ databases">
        <title>Rhizophora mucronata_Transcriptome.</title>
        <authorList>
            <person name="Meera S.P."/>
            <person name="Sreeshan A."/>
            <person name="Augustine A."/>
        </authorList>
    </citation>
    <scope>NUCLEOTIDE SEQUENCE</scope>
    <source>
        <tissue evidence="1">Leaf</tissue>
    </source>
</reference>
<name>A0A2P2QID4_RHIMU</name>
<evidence type="ECO:0000313" key="1">
    <source>
        <dbReference type="EMBL" id="MBX66741.1"/>
    </source>
</evidence>
<protein>
    <submittedName>
        <fullName evidence="1">Uncharacterized protein</fullName>
    </submittedName>
</protein>
<dbReference type="EMBL" id="GGEC01086257">
    <property type="protein sequence ID" value="MBX66741.1"/>
    <property type="molecule type" value="Transcribed_RNA"/>
</dbReference>
<dbReference type="AlphaFoldDB" id="A0A2P2QID4"/>
<organism evidence="1">
    <name type="scientific">Rhizophora mucronata</name>
    <name type="common">Asiatic mangrove</name>
    <dbReference type="NCBI Taxonomy" id="61149"/>
    <lineage>
        <taxon>Eukaryota</taxon>
        <taxon>Viridiplantae</taxon>
        <taxon>Streptophyta</taxon>
        <taxon>Embryophyta</taxon>
        <taxon>Tracheophyta</taxon>
        <taxon>Spermatophyta</taxon>
        <taxon>Magnoliopsida</taxon>
        <taxon>eudicotyledons</taxon>
        <taxon>Gunneridae</taxon>
        <taxon>Pentapetalae</taxon>
        <taxon>rosids</taxon>
        <taxon>fabids</taxon>
        <taxon>Malpighiales</taxon>
        <taxon>Rhizophoraceae</taxon>
        <taxon>Rhizophora</taxon>
    </lineage>
</organism>